<evidence type="ECO:0000313" key="3">
    <source>
        <dbReference type="EnsemblPlants" id="AET1Gv20538900.4"/>
    </source>
</evidence>
<reference evidence="4" key="2">
    <citation type="journal article" date="2017" name="Nat. Plants">
        <title>The Aegilops tauschii genome reveals multiple impacts of transposons.</title>
        <authorList>
            <person name="Zhao G."/>
            <person name="Zou C."/>
            <person name="Li K."/>
            <person name="Wang K."/>
            <person name="Li T."/>
            <person name="Gao L."/>
            <person name="Zhang X."/>
            <person name="Wang H."/>
            <person name="Yang Z."/>
            <person name="Liu X."/>
            <person name="Jiang W."/>
            <person name="Mao L."/>
            <person name="Kong X."/>
            <person name="Jiao Y."/>
            <person name="Jia J."/>
        </authorList>
    </citation>
    <scope>NUCLEOTIDE SEQUENCE [LARGE SCALE GENOMIC DNA]</scope>
    <source>
        <strain evidence="4">cv. AL8/78</strain>
    </source>
</reference>
<evidence type="ECO:0000313" key="4">
    <source>
        <dbReference type="Proteomes" id="UP000015105"/>
    </source>
</evidence>
<sequence length="102" mass="11301">MQTLTFVWLALSGWLFRIFIFSTFVLPFAAPLLLGTFANRVAIEGSCPACKRRFVGYRNQVIRCMNCQNIVWQPNSRSSGGGGGGGSRSSGPDYIDVEFEEK</sequence>
<protein>
    <submittedName>
        <fullName evidence="3">Uncharacterized protein</fullName>
    </submittedName>
</protein>
<feature type="region of interest" description="Disordered" evidence="1">
    <location>
        <begin position="73"/>
        <end position="102"/>
    </location>
</feature>
<proteinExistence type="predicted"/>
<keyword evidence="2" id="KW-0472">Membrane</keyword>
<dbReference type="PANTHER" id="PTHR36356">
    <property type="entry name" value="EXPRESSED PROTEIN"/>
    <property type="match status" value="1"/>
</dbReference>
<keyword evidence="4" id="KW-1185">Reference proteome</keyword>
<dbReference type="Proteomes" id="UP000015105">
    <property type="component" value="Chromosome 1D"/>
</dbReference>
<dbReference type="EnsemblPlants" id="AET1Gv20538900.4">
    <property type="protein sequence ID" value="AET1Gv20538900.4"/>
    <property type="gene ID" value="AET1Gv20538900"/>
</dbReference>
<evidence type="ECO:0000256" key="2">
    <source>
        <dbReference type="SAM" id="Phobius"/>
    </source>
</evidence>
<dbReference type="Gramene" id="AET1Gv20538900.2">
    <property type="protein sequence ID" value="AET1Gv20538900.2"/>
    <property type="gene ID" value="AET1Gv20538900"/>
</dbReference>
<dbReference type="Gramene" id="AET1Gv20538900.4">
    <property type="protein sequence ID" value="AET1Gv20538900.4"/>
    <property type="gene ID" value="AET1Gv20538900"/>
</dbReference>
<dbReference type="GO" id="GO:0009507">
    <property type="term" value="C:chloroplast"/>
    <property type="evidence" value="ECO:0007669"/>
    <property type="project" value="TreeGrafter"/>
</dbReference>
<reference evidence="3" key="5">
    <citation type="journal article" date="2021" name="G3 (Bethesda)">
        <title>Aegilops tauschii genome assembly Aet v5.0 features greater sequence contiguity and improved annotation.</title>
        <authorList>
            <person name="Wang L."/>
            <person name="Zhu T."/>
            <person name="Rodriguez J.C."/>
            <person name="Deal K.R."/>
            <person name="Dubcovsky J."/>
            <person name="McGuire P.E."/>
            <person name="Lux T."/>
            <person name="Spannagl M."/>
            <person name="Mayer K.F.X."/>
            <person name="Baldrich P."/>
            <person name="Meyers B.C."/>
            <person name="Huo N."/>
            <person name="Gu Y.Q."/>
            <person name="Zhou H."/>
            <person name="Devos K.M."/>
            <person name="Bennetzen J.L."/>
            <person name="Unver T."/>
            <person name="Budak H."/>
            <person name="Gulick P.J."/>
            <person name="Galiba G."/>
            <person name="Kalapos B."/>
            <person name="Nelson D.R."/>
            <person name="Li P."/>
            <person name="You F.M."/>
            <person name="Luo M.C."/>
            <person name="Dvorak J."/>
        </authorList>
    </citation>
    <scope>NUCLEOTIDE SEQUENCE [LARGE SCALE GENOMIC DNA]</scope>
    <source>
        <strain evidence="3">cv. AL8/78</strain>
    </source>
</reference>
<evidence type="ECO:0000256" key="1">
    <source>
        <dbReference type="SAM" id="MobiDB-lite"/>
    </source>
</evidence>
<dbReference type="PANTHER" id="PTHR36356:SF1">
    <property type="entry name" value="EXPRESSED PROTEIN"/>
    <property type="match status" value="1"/>
</dbReference>
<keyword evidence="2" id="KW-0812">Transmembrane</keyword>
<accession>A0A452YUP3</accession>
<reference evidence="4" key="1">
    <citation type="journal article" date="2014" name="Science">
        <title>Ancient hybridizations among the ancestral genomes of bread wheat.</title>
        <authorList>
            <consortium name="International Wheat Genome Sequencing Consortium,"/>
            <person name="Marcussen T."/>
            <person name="Sandve S.R."/>
            <person name="Heier L."/>
            <person name="Spannagl M."/>
            <person name="Pfeifer M."/>
            <person name="Jakobsen K.S."/>
            <person name="Wulff B.B."/>
            <person name="Steuernagel B."/>
            <person name="Mayer K.F."/>
            <person name="Olsen O.A."/>
        </authorList>
    </citation>
    <scope>NUCLEOTIDE SEQUENCE [LARGE SCALE GENOMIC DNA]</scope>
    <source>
        <strain evidence="4">cv. AL8/78</strain>
    </source>
</reference>
<reference evidence="3" key="4">
    <citation type="submission" date="2019-03" db="UniProtKB">
        <authorList>
            <consortium name="EnsemblPlants"/>
        </authorList>
    </citation>
    <scope>IDENTIFICATION</scope>
</reference>
<keyword evidence="2" id="KW-1133">Transmembrane helix</keyword>
<reference evidence="3" key="3">
    <citation type="journal article" date="2017" name="Nature">
        <title>Genome sequence of the progenitor of the wheat D genome Aegilops tauschii.</title>
        <authorList>
            <person name="Luo M.C."/>
            <person name="Gu Y.Q."/>
            <person name="Puiu D."/>
            <person name="Wang H."/>
            <person name="Twardziok S.O."/>
            <person name="Deal K.R."/>
            <person name="Huo N."/>
            <person name="Zhu T."/>
            <person name="Wang L."/>
            <person name="Wang Y."/>
            <person name="McGuire P.E."/>
            <person name="Liu S."/>
            <person name="Long H."/>
            <person name="Ramasamy R.K."/>
            <person name="Rodriguez J.C."/>
            <person name="Van S.L."/>
            <person name="Yuan L."/>
            <person name="Wang Z."/>
            <person name="Xia Z."/>
            <person name="Xiao L."/>
            <person name="Anderson O.D."/>
            <person name="Ouyang S."/>
            <person name="Liang Y."/>
            <person name="Zimin A.V."/>
            <person name="Pertea G."/>
            <person name="Qi P."/>
            <person name="Bennetzen J.L."/>
            <person name="Dai X."/>
            <person name="Dawson M.W."/>
            <person name="Muller H.G."/>
            <person name="Kugler K."/>
            <person name="Rivarola-Duarte L."/>
            <person name="Spannagl M."/>
            <person name="Mayer K.F.X."/>
            <person name="Lu F.H."/>
            <person name="Bevan M.W."/>
            <person name="Leroy P."/>
            <person name="Li P."/>
            <person name="You F.M."/>
            <person name="Sun Q."/>
            <person name="Liu Z."/>
            <person name="Lyons E."/>
            <person name="Wicker T."/>
            <person name="Salzberg S.L."/>
            <person name="Devos K.M."/>
            <person name="Dvorak J."/>
        </authorList>
    </citation>
    <scope>NUCLEOTIDE SEQUENCE [LARGE SCALE GENOMIC DNA]</scope>
    <source>
        <strain evidence="3">cv. AL8/78</strain>
    </source>
</reference>
<name>A0A452YUP3_AEGTS</name>
<organism evidence="3 4">
    <name type="scientific">Aegilops tauschii subsp. strangulata</name>
    <name type="common">Goatgrass</name>
    <dbReference type="NCBI Taxonomy" id="200361"/>
    <lineage>
        <taxon>Eukaryota</taxon>
        <taxon>Viridiplantae</taxon>
        <taxon>Streptophyta</taxon>
        <taxon>Embryophyta</taxon>
        <taxon>Tracheophyta</taxon>
        <taxon>Spermatophyta</taxon>
        <taxon>Magnoliopsida</taxon>
        <taxon>Liliopsida</taxon>
        <taxon>Poales</taxon>
        <taxon>Poaceae</taxon>
        <taxon>BOP clade</taxon>
        <taxon>Pooideae</taxon>
        <taxon>Triticodae</taxon>
        <taxon>Triticeae</taxon>
        <taxon>Triticinae</taxon>
        <taxon>Aegilops</taxon>
    </lineage>
</organism>
<dbReference type="AlphaFoldDB" id="A0A452YUP3"/>
<feature type="transmembrane region" description="Helical" evidence="2">
    <location>
        <begin position="6"/>
        <end position="30"/>
    </location>
</feature>
<feature type="compositionally biased region" description="Gly residues" evidence="1">
    <location>
        <begin position="79"/>
        <end position="88"/>
    </location>
</feature>
<dbReference type="EnsemblPlants" id="AET1Gv20538900.2">
    <property type="protein sequence ID" value="AET1Gv20538900.2"/>
    <property type="gene ID" value="AET1Gv20538900"/>
</dbReference>